<accession>A0ABQ1JFB9</accession>
<evidence type="ECO:0000256" key="1">
    <source>
        <dbReference type="SAM" id="Phobius"/>
    </source>
</evidence>
<reference evidence="3" key="1">
    <citation type="journal article" date="2019" name="Int. J. Syst. Evol. Microbiol.">
        <title>The Global Catalogue of Microorganisms (GCM) 10K type strain sequencing project: providing services to taxonomists for standard genome sequencing and annotation.</title>
        <authorList>
            <consortium name="The Broad Institute Genomics Platform"/>
            <consortium name="The Broad Institute Genome Sequencing Center for Infectious Disease"/>
            <person name="Wu L."/>
            <person name="Ma J."/>
        </authorList>
    </citation>
    <scope>NUCLEOTIDE SEQUENCE [LARGE SCALE GENOMIC DNA]</scope>
    <source>
        <strain evidence="3">CGMCC 1.15339</strain>
    </source>
</reference>
<dbReference type="EMBL" id="BMII01000026">
    <property type="protein sequence ID" value="GGB67384.1"/>
    <property type="molecule type" value="Genomic_DNA"/>
</dbReference>
<name>A0ABQ1JFB9_9GAMM</name>
<keyword evidence="1" id="KW-0812">Transmembrane</keyword>
<evidence type="ECO:0000313" key="3">
    <source>
        <dbReference type="Proteomes" id="UP000617555"/>
    </source>
</evidence>
<proteinExistence type="predicted"/>
<comment type="caution">
    <text evidence="2">The sequence shown here is derived from an EMBL/GenBank/DDBJ whole genome shotgun (WGS) entry which is preliminary data.</text>
</comment>
<protein>
    <submittedName>
        <fullName evidence="2">Uncharacterized protein</fullName>
    </submittedName>
</protein>
<keyword evidence="3" id="KW-1185">Reference proteome</keyword>
<keyword evidence="1" id="KW-0472">Membrane</keyword>
<dbReference type="Proteomes" id="UP000617555">
    <property type="component" value="Unassembled WGS sequence"/>
</dbReference>
<sequence length="60" mass="6606">MGIFDSTLFVIERSNANLDNYIHVVPVMLLSRDPGVIFALNFFVGFTVCGFILPVGNDAQ</sequence>
<organism evidence="2 3">
    <name type="scientific">Shewanella inventionis</name>
    <dbReference type="NCBI Taxonomy" id="1738770"/>
    <lineage>
        <taxon>Bacteria</taxon>
        <taxon>Pseudomonadati</taxon>
        <taxon>Pseudomonadota</taxon>
        <taxon>Gammaproteobacteria</taxon>
        <taxon>Alteromonadales</taxon>
        <taxon>Shewanellaceae</taxon>
        <taxon>Shewanella</taxon>
    </lineage>
</organism>
<keyword evidence="1" id="KW-1133">Transmembrane helix</keyword>
<feature type="transmembrane region" description="Helical" evidence="1">
    <location>
        <begin position="36"/>
        <end position="56"/>
    </location>
</feature>
<evidence type="ECO:0000313" key="2">
    <source>
        <dbReference type="EMBL" id="GGB67384.1"/>
    </source>
</evidence>
<gene>
    <name evidence="2" type="ORF">GCM10011607_30010</name>
</gene>